<evidence type="ECO:0000256" key="2">
    <source>
        <dbReference type="ARBA" id="ARBA00022553"/>
    </source>
</evidence>
<dbReference type="Pfam" id="PF00550">
    <property type="entry name" value="PP-binding"/>
    <property type="match status" value="1"/>
</dbReference>
<protein>
    <recommendedName>
        <fullName evidence="3">Carrier domain-containing protein</fullName>
    </recommendedName>
</protein>
<keyword evidence="1" id="KW-0596">Phosphopantetheine</keyword>
<dbReference type="PROSITE" id="PS50075">
    <property type="entry name" value="CARRIER"/>
    <property type="match status" value="1"/>
</dbReference>
<keyword evidence="5" id="KW-1185">Reference proteome</keyword>
<sequence length="74" mass="8039">MADDVVLAEWCDVLDVDAPSVDDDFFELGGNSLLAVTLIERIESRLGVEVPLEQFFVDGRLGTLLDSARSAGVR</sequence>
<evidence type="ECO:0000256" key="1">
    <source>
        <dbReference type="ARBA" id="ARBA00022450"/>
    </source>
</evidence>
<dbReference type="PANTHER" id="PTHR45527">
    <property type="entry name" value="NONRIBOSOMAL PEPTIDE SYNTHETASE"/>
    <property type="match status" value="1"/>
</dbReference>
<dbReference type="InterPro" id="IPR020806">
    <property type="entry name" value="PKS_PP-bd"/>
</dbReference>
<reference evidence="4 5" key="1">
    <citation type="journal article" date="2019" name="Int. J. Syst. Evol. Microbiol.">
        <title>The Global Catalogue of Microorganisms (GCM) 10K type strain sequencing project: providing services to taxonomists for standard genome sequencing and annotation.</title>
        <authorList>
            <consortium name="The Broad Institute Genomics Platform"/>
            <consortium name="The Broad Institute Genome Sequencing Center for Infectious Disease"/>
            <person name="Wu L."/>
            <person name="Ma J."/>
        </authorList>
    </citation>
    <scope>NUCLEOTIDE SEQUENCE [LARGE SCALE GENOMIC DNA]</scope>
    <source>
        <strain evidence="4 5">JCM 16114</strain>
    </source>
</reference>
<dbReference type="Gene3D" id="3.40.50.1820">
    <property type="entry name" value="alpha/beta hydrolase"/>
    <property type="match status" value="1"/>
</dbReference>
<dbReference type="InterPro" id="IPR036736">
    <property type="entry name" value="ACP-like_sf"/>
</dbReference>
<dbReference type="InterPro" id="IPR009081">
    <property type="entry name" value="PP-bd_ACP"/>
</dbReference>
<accession>A0ABN3CB60</accession>
<evidence type="ECO:0000313" key="4">
    <source>
        <dbReference type="EMBL" id="GAA2206592.1"/>
    </source>
</evidence>
<dbReference type="PANTHER" id="PTHR45527:SF1">
    <property type="entry name" value="FATTY ACID SYNTHASE"/>
    <property type="match status" value="1"/>
</dbReference>
<gene>
    <name evidence="4" type="ORF">GCM10009850_020500</name>
</gene>
<dbReference type="SUPFAM" id="SSF47336">
    <property type="entry name" value="ACP-like"/>
    <property type="match status" value="1"/>
</dbReference>
<comment type="caution">
    <text evidence="4">The sequence shown here is derived from an EMBL/GenBank/DDBJ whole genome shotgun (WGS) entry which is preliminary data.</text>
</comment>
<dbReference type="SMART" id="SM00823">
    <property type="entry name" value="PKS_PP"/>
    <property type="match status" value="1"/>
</dbReference>
<name>A0ABN3CB60_9ACTN</name>
<organism evidence="4 5">
    <name type="scientific">Nonomuraea monospora</name>
    <dbReference type="NCBI Taxonomy" id="568818"/>
    <lineage>
        <taxon>Bacteria</taxon>
        <taxon>Bacillati</taxon>
        <taxon>Actinomycetota</taxon>
        <taxon>Actinomycetes</taxon>
        <taxon>Streptosporangiales</taxon>
        <taxon>Streptosporangiaceae</taxon>
        <taxon>Nonomuraea</taxon>
    </lineage>
</organism>
<feature type="domain" description="Carrier" evidence="3">
    <location>
        <begin position="1"/>
        <end position="74"/>
    </location>
</feature>
<dbReference type="PROSITE" id="PS00012">
    <property type="entry name" value="PHOSPHOPANTETHEINE"/>
    <property type="match status" value="1"/>
</dbReference>
<dbReference type="Proteomes" id="UP001499843">
    <property type="component" value="Unassembled WGS sequence"/>
</dbReference>
<evidence type="ECO:0000313" key="5">
    <source>
        <dbReference type="Proteomes" id="UP001499843"/>
    </source>
</evidence>
<dbReference type="InterPro" id="IPR006162">
    <property type="entry name" value="Ppantetheine_attach_site"/>
</dbReference>
<evidence type="ECO:0000259" key="3">
    <source>
        <dbReference type="PROSITE" id="PS50075"/>
    </source>
</evidence>
<dbReference type="EMBL" id="BAAAQX010000004">
    <property type="protein sequence ID" value="GAA2206592.1"/>
    <property type="molecule type" value="Genomic_DNA"/>
</dbReference>
<dbReference type="InterPro" id="IPR029058">
    <property type="entry name" value="AB_hydrolase_fold"/>
</dbReference>
<dbReference type="RefSeq" id="WP_344472947.1">
    <property type="nucleotide sequence ID" value="NZ_BAAAQX010000004.1"/>
</dbReference>
<proteinExistence type="predicted"/>
<keyword evidence="2" id="KW-0597">Phosphoprotein</keyword>